<proteinExistence type="predicted"/>
<evidence type="ECO:0000256" key="1">
    <source>
        <dbReference type="SAM" id="MobiDB-lite"/>
    </source>
</evidence>
<protein>
    <submittedName>
        <fullName evidence="2">Uncharacterized protein</fullName>
    </submittedName>
</protein>
<feature type="region of interest" description="Disordered" evidence="1">
    <location>
        <begin position="129"/>
        <end position="154"/>
    </location>
</feature>
<dbReference type="AlphaFoldDB" id="A0A9W8I5S4"/>
<name>A0A9W8I5S4_9FUNG</name>
<accession>A0A9W8I5S4</accession>
<dbReference type="Proteomes" id="UP001140094">
    <property type="component" value="Unassembled WGS sequence"/>
</dbReference>
<dbReference type="EMBL" id="JANBUO010000028">
    <property type="protein sequence ID" value="KAJ2808722.1"/>
    <property type="molecule type" value="Genomic_DNA"/>
</dbReference>
<evidence type="ECO:0000313" key="3">
    <source>
        <dbReference type="Proteomes" id="UP001140094"/>
    </source>
</evidence>
<comment type="caution">
    <text evidence="2">The sequence shown here is derived from an EMBL/GenBank/DDBJ whole genome shotgun (WGS) entry which is preliminary data.</text>
</comment>
<keyword evidence="3" id="KW-1185">Reference proteome</keyword>
<evidence type="ECO:0000313" key="2">
    <source>
        <dbReference type="EMBL" id="KAJ2808722.1"/>
    </source>
</evidence>
<reference evidence="2" key="1">
    <citation type="submission" date="2022-07" db="EMBL/GenBank/DDBJ databases">
        <title>Phylogenomic reconstructions and comparative analyses of Kickxellomycotina fungi.</title>
        <authorList>
            <person name="Reynolds N.K."/>
            <person name="Stajich J.E."/>
            <person name="Barry K."/>
            <person name="Grigoriev I.V."/>
            <person name="Crous P."/>
            <person name="Smith M.E."/>
        </authorList>
    </citation>
    <scope>NUCLEOTIDE SEQUENCE</scope>
    <source>
        <strain evidence="2">NRRL 1565</strain>
    </source>
</reference>
<sequence>MPVAGKERYAVFIHSTRTGTALTYIESMLKELSGKHAQLAWSFGVILSDSSMSFRSRIRIDGEVVDNDLFEMCSRNYKLEVKARFSSPDPSTPSVTNSLDAVLVNVALRIFEKLNITTIAICMACPDSEAGTHKVSSESSERNGEVDSGKSVDPQNTGWSVERLVVELYRPNTLICGLEPLPSYIEHLPESWHKSLMYLMRHQAHVISSVQPKQVRMELHSLAKAFGVTIELAQSLDMVPACKDLTLGVFGPEQHHFAALALAACQVWAYRHGLLRIRAQNQSLGMNGMSMVYGLMRTSPKQAPQSPFQVHIQSSLRSTPPWMIRGLCGAQYPGFLYSQPTSEHALANWHYSWAETPDDFSRTGTWFNSVCQKNSLNWRILLIHLPESFIETARYRREADGKWQVADYRKILWSLFLPLRSVSWTCCVFVADIMGESNVIKTNVPPALTQHVLREFWTQLTGLRPDQILIAPSLASAQQLIASKCATHQVISSDGPIAQRRDTDPPRPVSPELGSRSMYFEPSAAQKPPHPLKQSPSSSNIAAPTTRPLRAFSRSAAMKSSTSFENYSESRRKMSFGFGGGIGNASTSSLPLKTLRLNAALPPPPSTSTPSPTHNTDVLVTGSKYFIQATLQALK</sequence>
<feature type="region of interest" description="Disordered" evidence="1">
    <location>
        <begin position="492"/>
        <end position="546"/>
    </location>
</feature>
<gene>
    <name evidence="2" type="ORF">H4R20_000698</name>
</gene>
<dbReference type="OrthoDB" id="5578490at2759"/>
<feature type="compositionally biased region" description="Polar residues" evidence="1">
    <location>
        <begin position="534"/>
        <end position="543"/>
    </location>
</feature>
<organism evidence="2 3">
    <name type="scientific">Coemansia guatemalensis</name>
    <dbReference type="NCBI Taxonomy" id="2761395"/>
    <lineage>
        <taxon>Eukaryota</taxon>
        <taxon>Fungi</taxon>
        <taxon>Fungi incertae sedis</taxon>
        <taxon>Zoopagomycota</taxon>
        <taxon>Kickxellomycotina</taxon>
        <taxon>Kickxellomycetes</taxon>
        <taxon>Kickxellales</taxon>
        <taxon>Kickxellaceae</taxon>
        <taxon>Coemansia</taxon>
    </lineage>
</organism>
<feature type="compositionally biased region" description="Basic and acidic residues" evidence="1">
    <location>
        <begin position="130"/>
        <end position="150"/>
    </location>
</feature>